<reference evidence="2 3" key="1">
    <citation type="submission" date="2018-06" db="EMBL/GenBank/DDBJ databases">
        <authorList>
            <consortium name="Pathogen Informatics"/>
            <person name="Doyle S."/>
        </authorList>
    </citation>
    <scope>NUCLEOTIDE SEQUENCE [LARGE SCALE GENOMIC DNA]</scope>
    <source>
        <strain evidence="2 3">NCTC13102</strain>
    </source>
</reference>
<organism evidence="2 3">
    <name type="scientific">Helicobacter fennelliae</name>
    <dbReference type="NCBI Taxonomy" id="215"/>
    <lineage>
        <taxon>Bacteria</taxon>
        <taxon>Pseudomonadati</taxon>
        <taxon>Campylobacterota</taxon>
        <taxon>Epsilonproteobacteria</taxon>
        <taxon>Campylobacterales</taxon>
        <taxon>Helicobacteraceae</taxon>
        <taxon>Helicobacter</taxon>
    </lineage>
</organism>
<keyword evidence="2" id="KW-0282">Flagellum</keyword>
<dbReference type="RefSeq" id="WP_023947033.1">
    <property type="nucleotide sequence ID" value="NZ_JAERIV010000007.1"/>
</dbReference>
<sequence>MIDGIRTNLASVNAGYKEEEKKAMIRKNKDIQEVTNQNKAAQIKESIENRDYKIDLQKTSEKMALDLLNL</sequence>
<keyword evidence="1" id="KW-0175">Coiled coil</keyword>
<dbReference type="InterPro" id="IPR035890">
    <property type="entry name" value="Anti-sigma-28_factor_FlgM_sf"/>
</dbReference>
<keyword evidence="2" id="KW-0969">Cilium</keyword>
<gene>
    <name evidence="2" type="primary">flgM</name>
    <name evidence="2" type="ORF">NCTC13102_01314</name>
</gene>
<name>A0A2X3BAS1_9HELI</name>
<dbReference type="AlphaFoldDB" id="A0A2X3BAS1"/>
<feature type="coiled-coil region" evidence="1">
    <location>
        <begin position="17"/>
        <end position="44"/>
    </location>
</feature>
<dbReference type="EMBL" id="UAWL01000006">
    <property type="protein sequence ID" value="SQB98847.1"/>
    <property type="molecule type" value="Genomic_DNA"/>
</dbReference>
<evidence type="ECO:0000313" key="3">
    <source>
        <dbReference type="Proteomes" id="UP000250166"/>
    </source>
</evidence>
<keyword evidence="2" id="KW-0966">Cell projection</keyword>
<protein>
    <submittedName>
        <fullName evidence="2">Flagellar anti FliA (Sigma 28) factor</fullName>
    </submittedName>
</protein>
<accession>A0A2X3BAS1</accession>
<dbReference type="SUPFAM" id="SSF101498">
    <property type="entry name" value="Anti-sigma factor FlgM"/>
    <property type="match status" value="1"/>
</dbReference>
<dbReference type="Proteomes" id="UP000250166">
    <property type="component" value="Unassembled WGS sequence"/>
</dbReference>
<evidence type="ECO:0000313" key="2">
    <source>
        <dbReference type="EMBL" id="SQB98847.1"/>
    </source>
</evidence>
<proteinExistence type="predicted"/>
<evidence type="ECO:0000256" key="1">
    <source>
        <dbReference type="SAM" id="Coils"/>
    </source>
</evidence>